<dbReference type="Pfam" id="PF02879">
    <property type="entry name" value="PGM_PMM_II"/>
    <property type="match status" value="1"/>
</dbReference>
<dbReference type="AlphaFoldDB" id="A0A0S4IYR2"/>
<evidence type="ECO:0000259" key="14">
    <source>
        <dbReference type="Pfam" id="PF02880"/>
    </source>
</evidence>
<evidence type="ECO:0000256" key="3">
    <source>
        <dbReference type="ARBA" id="ARBA00004496"/>
    </source>
</evidence>
<reference evidence="16" key="1">
    <citation type="submission" date="2015-09" db="EMBL/GenBank/DDBJ databases">
        <authorList>
            <consortium name="Pathogen Informatics"/>
        </authorList>
    </citation>
    <scope>NUCLEOTIDE SEQUENCE [LARGE SCALE GENOMIC DNA]</scope>
    <source>
        <strain evidence="16">Lake Konstanz</strain>
    </source>
</reference>
<dbReference type="PROSITE" id="PS00710">
    <property type="entry name" value="PGM_PMM"/>
    <property type="match status" value="1"/>
</dbReference>
<keyword evidence="9 11" id="KW-0460">Magnesium</keyword>
<dbReference type="FunFam" id="3.40.120.10:FF:000004">
    <property type="entry name" value="Phosphoglucomutase 5"/>
    <property type="match status" value="1"/>
</dbReference>
<evidence type="ECO:0000256" key="2">
    <source>
        <dbReference type="ARBA" id="ARBA00001946"/>
    </source>
</evidence>
<dbReference type="GO" id="GO:0000287">
    <property type="term" value="F:magnesium ion binding"/>
    <property type="evidence" value="ECO:0007669"/>
    <property type="project" value="InterPro"/>
</dbReference>
<dbReference type="InterPro" id="IPR005841">
    <property type="entry name" value="Alpha-D-phosphohexomutase_SF"/>
</dbReference>
<dbReference type="Gene3D" id="3.40.120.10">
    <property type="entry name" value="Alpha-D-Glucose-1,6-Bisphosphate, subunit A, domain 3"/>
    <property type="match status" value="3"/>
</dbReference>
<evidence type="ECO:0000256" key="10">
    <source>
        <dbReference type="ARBA" id="ARBA00023235"/>
    </source>
</evidence>
<dbReference type="VEuPathDB" id="TriTrypDB:BSAL_80965"/>
<dbReference type="Proteomes" id="UP000051952">
    <property type="component" value="Unassembled WGS sequence"/>
</dbReference>
<feature type="domain" description="Alpha-D-phosphohexomutase alpha/beta/alpha" evidence="14">
    <location>
        <begin position="314"/>
        <end position="440"/>
    </location>
</feature>
<dbReference type="InterPro" id="IPR005845">
    <property type="entry name" value="A-D-PHexomutase_a/b/a-II"/>
</dbReference>
<dbReference type="NCBIfam" id="NF005737">
    <property type="entry name" value="PRK07564.1-1"/>
    <property type="match status" value="1"/>
</dbReference>
<dbReference type="GO" id="GO:0004614">
    <property type="term" value="F:phosphoglucomutase activity"/>
    <property type="evidence" value="ECO:0007669"/>
    <property type="project" value="UniProtKB-EC"/>
</dbReference>
<dbReference type="InterPro" id="IPR016066">
    <property type="entry name" value="A-D-PHexomutase_CS"/>
</dbReference>
<evidence type="ECO:0000256" key="7">
    <source>
        <dbReference type="ARBA" id="ARBA00022553"/>
    </source>
</evidence>
<dbReference type="InterPro" id="IPR016055">
    <property type="entry name" value="A-D-PHexomutase_a/b/a-I/II/III"/>
</dbReference>
<dbReference type="PANTHER" id="PTHR22573:SF2">
    <property type="entry name" value="PHOSPHOGLUCOMUTASE"/>
    <property type="match status" value="1"/>
</dbReference>
<sequence length="583" mass="62039">MTEIIATQAYKDQKPGTSGLRKKVTVFQQPHYLANFVQATFNVLEANGGIPEVLVVGGDGRYWGKEACQIIIKIALANGVKRLWIGENALLSTPAVSAIVREREGGFVAKGAFILTASHNPGGPTEDFGIKYNGENGGPAPEKLTNLIFSETLAISSYKVAGDAPVVDLAVIGKTNYNGAEIEVISSTEDYIGLLRKVFDFDALRKLVQRPDFSFVVDAMHGVAGPYATKVFVDILGAPTSSLLNAVPKEDFGQGHPDPNLTYAHELVEIMGLHADGSISEKSAEGIPAFGAAFDGDADRNMILGRQFFVTPSDSVALIAANSTAIPYFAAAGGVRSVARSMPTSGALDRVATALNIKLAEVPTGWKFFGNLMDSKTAFGGADYNPLICGEESFGTGSNHVREKDGLWAVLAWLSVIAAKNEGSATFISVQQIVEAHWKQFGRNYYCRYDYEGVTTEGADKVLAKVRATAADQIPLLGGVACVTIDDFEYKDPVDGSVSPNQGVRVLFADGSRFVLRLSGTGSSGATIRLYMEQYMGPEDVAKNIAEGSLPATRTALAELVTIALTVANIEAFTGRNAPTVIT</sequence>
<keyword evidence="7" id="KW-0597">Phosphoprotein</keyword>
<keyword evidence="10" id="KW-0413">Isomerase</keyword>
<dbReference type="PANTHER" id="PTHR22573">
    <property type="entry name" value="PHOSPHOHEXOMUTASE FAMILY MEMBER"/>
    <property type="match status" value="1"/>
</dbReference>
<dbReference type="Pfam" id="PF24947">
    <property type="entry name" value="PGM1_C_vert_fung"/>
    <property type="match status" value="1"/>
</dbReference>
<dbReference type="PRINTS" id="PR00509">
    <property type="entry name" value="PGMPMM"/>
</dbReference>
<proteinExistence type="inferred from homology"/>
<evidence type="ECO:0000256" key="1">
    <source>
        <dbReference type="ARBA" id="ARBA00000443"/>
    </source>
</evidence>
<dbReference type="OMA" id="WIQDRAN"/>
<dbReference type="FunFam" id="3.30.310.50:FF:000010">
    <property type="entry name" value="Phosphoglucomutase"/>
    <property type="match status" value="1"/>
</dbReference>
<organism evidence="15 16">
    <name type="scientific">Bodo saltans</name>
    <name type="common">Flagellated protozoan</name>
    <dbReference type="NCBI Taxonomy" id="75058"/>
    <lineage>
        <taxon>Eukaryota</taxon>
        <taxon>Discoba</taxon>
        <taxon>Euglenozoa</taxon>
        <taxon>Kinetoplastea</taxon>
        <taxon>Metakinetoplastina</taxon>
        <taxon>Eubodonida</taxon>
        <taxon>Bodonidae</taxon>
        <taxon>Bodo</taxon>
    </lineage>
</organism>
<feature type="domain" description="Alpha-D-phosphohexomutase alpha/beta/alpha" evidence="12">
    <location>
        <begin position="13"/>
        <end position="157"/>
    </location>
</feature>
<dbReference type="InterPro" id="IPR005844">
    <property type="entry name" value="A-D-PHexomutase_a/b/a-I"/>
</dbReference>
<evidence type="ECO:0000313" key="16">
    <source>
        <dbReference type="Proteomes" id="UP000051952"/>
    </source>
</evidence>
<dbReference type="InterPro" id="IPR005846">
    <property type="entry name" value="A-D-PHexomutase_a/b/a-III"/>
</dbReference>
<dbReference type="GO" id="GO:0005975">
    <property type="term" value="P:carbohydrate metabolic process"/>
    <property type="evidence" value="ECO:0007669"/>
    <property type="project" value="InterPro"/>
</dbReference>
<feature type="domain" description="Alpha-D-phosphohexomutase alpha/beta/alpha" evidence="13">
    <location>
        <begin position="190"/>
        <end position="304"/>
    </location>
</feature>
<evidence type="ECO:0000256" key="5">
    <source>
        <dbReference type="ARBA" id="ARBA00012728"/>
    </source>
</evidence>
<comment type="similarity">
    <text evidence="4 11">Belongs to the phosphohexose mutase family.</text>
</comment>
<evidence type="ECO:0000256" key="9">
    <source>
        <dbReference type="ARBA" id="ARBA00022842"/>
    </source>
</evidence>
<evidence type="ECO:0000256" key="4">
    <source>
        <dbReference type="ARBA" id="ARBA00010231"/>
    </source>
</evidence>
<name>A0A0S4IYR2_BODSA</name>
<dbReference type="SUPFAM" id="SSF55957">
    <property type="entry name" value="Phosphoglucomutase, C-terminal domain"/>
    <property type="match status" value="1"/>
</dbReference>
<dbReference type="OrthoDB" id="2291at2759"/>
<dbReference type="EMBL" id="CYKH01000867">
    <property type="protein sequence ID" value="CUG54559.1"/>
    <property type="molecule type" value="Genomic_DNA"/>
</dbReference>
<dbReference type="Pfam" id="PF02880">
    <property type="entry name" value="PGM_PMM_III"/>
    <property type="match status" value="1"/>
</dbReference>
<evidence type="ECO:0000259" key="12">
    <source>
        <dbReference type="Pfam" id="PF02878"/>
    </source>
</evidence>
<dbReference type="InterPro" id="IPR045244">
    <property type="entry name" value="PGM"/>
</dbReference>
<dbReference type="Gene3D" id="3.30.310.50">
    <property type="entry name" value="Alpha-D-phosphohexomutase, C-terminal domain"/>
    <property type="match status" value="1"/>
</dbReference>
<comment type="subcellular location">
    <subcellularLocation>
        <location evidence="3">Cytoplasm</location>
    </subcellularLocation>
</comment>
<dbReference type="Pfam" id="PF02878">
    <property type="entry name" value="PGM_PMM_I"/>
    <property type="match status" value="1"/>
</dbReference>
<dbReference type="InterPro" id="IPR036900">
    <property type="entry name" value="A-D-PHexomutase_C_sf"/>
</dbReference>
<dbReference type="EC" id="5.4.2.2" evidence="5"/>
<evidence type="ECO:0000313" key="15">
    <source>
        <dbReference type="EMBL" id="CUG54559.1"/>
    </source>
</evidence>
<comment type="cofactor">
    <cofactor evidence="2">
        <name>Mg(2+)</name>
        <dbReference type="ChEBI" id="CHEBI:18420"/>
    </cofactor>
</comment>
<keyword evidence="8 11" id="KW-0479">Metal-binding</keyword>
<keyword evidence="6" id="KW-0963">Cytoplasm</keyword>
<evidence type="ECO:0000256" key="6">
    <source>
        <dbReference type="ARBA" id="ARBA00022490"/>
    </source>
</evidence>
<evidence type="ECO:0000256" key="11">
    <source>
        <dbReference type="RuleBase" id="RU004326"/>
    </source>
</evidence>
<evidence type="ECO:0000259" key="13">
    <source>
        <dbReference type="Pfam" id="PF02879"/>
    </source>
</evidence>
<dbReference type="GO" id="GO:0005829">
    <property type="term" value="C:cytosol"/>
    <property type="evidence" value="ECO:0007669"/>
    <property type="project" value="TreeGrafter"/>
</dbReference>
<dbReference type="SUPFAM" id="SSF53738">
    <property type="entry name" value="Phosphoglucomutase, first 3 domains"/>
    <property type="match status" value="3"/>
</dbReference>
<protein>
    <recommendedName>
        <fullName evidence="5">phosphoglucomutase (alpha-D-glucose-1,6-bisphosphate-dependent)</fullName>
        <ecNumber evidence="5">5.4.2.2</ecNumber>
    </recommendedName>
</protein>
<accession>A0A0S4IYR2</accession>
<gene>
    <name evidence="15" type="ORF">BSAL_80965</name>
</gene>
<keyword evidence="16" id="KW-1185">Reference proteome</keyword>
<dbReference type="FunFam" id="3.40.120.10:FF:000005">
    <property type="entry name" value="Phosphoglucomutase 5"/>
    <property type="match status" value="1"/>
</dbReference>
<evidence type="ECO:0000256" key="8">
    <source>
        <dbReference type="ARBA" id="ARBA00022723"/>
    </source>
</evidence>
<comment type="catalytic activity">
    <reaction evidence="1">
        <text>alpha-D-glucose 1-phosphate = alpha-D-glucose 6-phosphate</text>
        <dbReference type="Rhea" id="RHEA:23536"/>
        <dbReference type="ChEBI" id="CHEBI:58225"/>
        <dbReference type="ChEBI" id="CHEBI:58601"/>
        <dbReference type="EC" id="5.4.2.2"/>
    </reaction>
</comment>